<reference evidence="2 3" key="1">
    <citation type="submission" date="2020-04" db="EMBL/GenBank/DDBJ databases">
        <title>Genome sequencing of novel species.</title>
        <authorList>
            <person name="Heo J."/>
            <person name="Kim S.-J."/>
            <person name="Kim J.-S."/>
            <person name="Hong S.-B."/>
            <person name="Kwon S.-W."/>
        </authorList>
    </citation>
    <scope>NUCLEOTIDE SEQUENCE [LARGE SCALE GENOMIC DNA]</scope>
    <source>
        <strain evidence="2 3">MFER-1</strain>
    </source>
</reference>
<dbReference type="AlphaFoldDB" id="A0A7Z2VRK2"/>
<organism evidence="2 3">
    <name type="scientific">Cohnella herbarum</name>
    <dbReference type="NCBI Taxonomy" id="2728023"/>
    <lineage>
        <taxon>Bacteria</taxon>
        <taxon>Bacillati</taxon>
        <taxon>Bacillota</taxon>
        <taxon>Bacilli</taxon>
        <taxon>Bacillales</taxon>
        <taxon>Paenibacillaceae</taxon>
        <taxon>Cohnella</taxon>
    </lineage>
</organism>
<accession>A0A7Z2VRK2</accession>
<gene>
    <name evidence="2" type="ORF">HH215_16285</name>
</gene>
<proteinExistence type="predicted"/>
<evidence type="ECO:0000313" key="3">
    <source>
        <dbReference type="Proteomes" id="UP000502248"/>
    </source>
</evidence>
<dbReference type="InterPro" id="IPR011009">
    <property type="entry name" value="Kinase-like_dom_sf"/>
</dbReference>
<keyword evidence="3" id="KW-1185">Reference proteome</keyword>
<name>A0A7Z2VRK2_9BACL</name>
<dbReference type="EMBL" id="CP051680">
    <property type="protein sequence ID" value="QJD88188.1"/>
    <property type="molecule type" value="Genomic_DNA"/>
</dbReference>
<dbReference type="InterPro" id="IPR002575">
    <property type="entry name" value="Aminoglycoside_PTrfase"/>
</dbReference>
<sequence>MVGIDWIEKSEDELFHSDSVITVDTMVQGFEAEVVKIGTGRRSYVLKVWNKSSKPDIRFQYSLLNVLHERELAVSKPVGWGFNTAKDQALLTTFDGMPFRPQNVKRIAELADILSRIHRMRAEDISNLPLHDFTDYFFPGVSDFPNLQESLIPLVRDAELKQDRLIHGDFHLNNIVEDDGRLTVIDWTNGQLGDTRYDFAWSLLLKRLYVSELYATAFRSAYLSAIEISQVELERFEALACLRWILLNKYGATPGGPDTMKKLKGIVQANPYLKANLVDRA</sequence>
<dbReference type="GO" id="GO:0016740">
    <property type="term" value="F:transferase activity"/>
    <property type="evidence" value="ECO:0007669"/>
    <property type="project" value="UniProtKB-KW"/>
</dbReference>
<feature type="domain" description="Aminoglycoside phosphotransferase" evidence="1">
    <location>
        <begin position="28"/>
        <end position="221"/>
    </location>
</feature>
<dbReference type="SUPFAM" id="SSF56112">
    <property type="entry name" value="Protein kinase-like (PK-like)"/>
    <property type="match status" value="1"/>
</dbReference>
<keyword evidence="2" id="KW-0808">Transferase</keyword>
<dbReference type="Pfam" id="PF01636">
    <property type="entry name" value="APH"/>
    <property type="match status" value="1"/>
</dbReference>
<evidence type="ECO:0000259" key="1">
    <source>
        <dbReference type="Pfam" id="PF01636"/>
    </source>
</evidence>
<dbReference type="KEGG" id="cheb:HH215_16285"/>
<protein>
    <submittedName>
        <fullName evidence="2">Aminoglycoside phosphotransferase family protein</fullName>
    </submittedName>
</protein>
<dbReference type="Gene3D" id="3.90.1200.10">
    <property type="match status" value="1"/>
</dbReference>
<dbReference type="Proteomes" id="UP000502248">
    <property type="component" value="Chromosome"/>
</dbReference>
<evidence type="ECO:0000313" key="2">
    <source>
        <dbReference type="EMBL" id="QJD88188.1"/>
    </source>
</evidence>
<dbReference type="Gene3D" id="3.30.200.20">
    <property type="entry name" value="Phosphorylase Kinase, domain 1"/>
    <property type="match status" value="1"/>
</dbReference>